<dbReference type="RefSeq" id="WP_187021645.1">
    <property type="nucleotide sequence ID" value="NZ_JACRUK010000086.1"/>
</dbReference>
<keyword evidence="1" id="KW-0472">Membrane</keyword>
<dbReference type="EMBL" id="JACRUL010000087">
    <property type="protein sequence ID" value="MBC5846214.1"/>
    <property type="molecule type" value="Genomic_DNA"/>
</dbReference>
<keyword evidence="3" id="KW-1185">Reference proteome</keyword>
<accession>A0A923N447</accession>
<name>A0A923N447_9FLAO</name>
<comment type="caution">
    <text evidence="2">The sequence shown here is derived from an EMBL/GenBank/DDBJ whole genome shotgun (WGS) entry which is preliminary data.</text>
</comment>
<evidence type="ECO:0000313" key="2">
    <source>
        <dbReference type="EMBL" id="MBC5846214.1"/>
    </source>
</evidence>
<sequence>MNEFVIFIIGVVILIINVYFTRWVFRIDELIETQKEQARLLKLISEKIQRNTNVTFETQNPKKLDSSKFAFDKNVCPACQNPLYEFDKKCSNCGLVITE</sequence>
<reference evidence="2 3" key="1">
    <citation type="submission" date="2020-08" db="EMBL/GenBank/DDBJ databases">
        <title>Description of novel Flavobacterium F-392 isolate.</title>
        <authorList>
            <person name="Saticioglu I.B."/>
            <person name="Duman M."/>
            <person name="Altun S."/>
        </authorList>
    </citation>
    <scope>NUCLEOTIDE SEQUENCE [LARGE SCALE GENOMIC DNA]</scope>
    <source>
        <strain evidence="2 3">F-392</strain>
    </source>
</reference>
<evidence type="ECO:0000313" key="3">
    <source>
        <dbReference type="Proteomes" id="UP000641454"/>
    </source>
</evidence>
<dbReference type="Proteomes" id="UP000641454">
    <property type="component" value="Unassembled WGS sequence"/>
</dbReference>
<feature type="transmembrane region" description="Helical" evidence="1">
    <location>
        <begin position="6"/>
        <end position="25"/>
    </location>
</feature>
<dbReference type="AlphaFoldDB" id="A0A923N447"/>
<evidence type="ECO:0000256" key="1">
    <source>
        <dbReference type="SAM" id="Phobius"/>
    </source>
</evidence>
<proteinExistence type="predicted"/>
<organism evidence="2 3">
    <name type="scientific">Flavobacterium muglaense</name>
    <dbReference type="NCBI Taxonomy" id="2764716"/>
    <lineage>
        <taxon>Bacteria</taxon>
        <taxon>Pseudomonadati</taxon>
        <taxon>Bacteroidota</taxon>
        <taxon>Flavobacteriia</taxon>
        <taxon>Flavobacteriales</taxon>
        <taxon>Flavobacteriaceae</taxon>
        <taxon>Flavobacterium</taxon>
    </lineage>
</organism>
<keyword evidence="1" id="KW-1133">Transmembrane helix</keyword>
<protein>
    <submittedName>
        <fullName evidence="2">Uncharacterized protein</fullName>
    </submittedName>
</protein>
<gene>
    <name evidence="2" type="ORF">H8R25_17510</name>
</gene>
<keyword evidence="1" id="KW-0812">Transmembrane</keyword>